<dbReference type="InterPro" id="IPR000845">
    <property type="entry name" value="Nucleoside_phosphorylase_d"/>
</dbReference>
<dbReference type="InterPro" id="IPR018099">
    <property type="entry name" value="Purine_phosphorylase-2_CS"/>
</dbReference>
<name>A0A852T0K1_9MICO</name>
<organism evidence="5 6">
    <name type="scientific">Leifsonia soli</name>
    <dbReference type="NCBI Taxonomy" id="582665"/>
    <lineage>
        <taxon>Bacteria</taxon>
        <taxon>Bacillati</taxon>
        <taxon>Actinomycetota</taxon>
        <taxon>Actinomycetes</taxon>
        <taxon>Micrococcales</taxon>
        <taxon>Microbacteriaceae</taxon>
        <taxon>Leifsonia</taxon>
    </lineage>
</organism>
<comment type="function">
    <text evidence="3">Catalyzes the reversible phosphorylation of S-methyl-5'-thioadenosine (MTA) to adenine and 5-methylthioribose-1-phosphate. Involved in the breakdown of MTA, a major by-product of polyamine biosynthesis. Responsible for the first step in the methionine salvage pathway after MTA has been generated from S-adenosylmethionine. Has broad substrate specificity with 6-aminopurine nucleosides as preferred substrates.</text>
</comment>
<dbReference type="RefSeq" id="WP_179457030.1">
    <property type="nucleotide sequence ID" value="NZ_BAAAPX010000001.1"/>
</dbReference>
<evidence type="ECO:0000256" key="1">
    <source>
        <dbReference type="ARBA" id="ARBA00022676"/>
    </source>
</evidence>
<dbReference type="GO" id="GO:0019509">
    <property type="term" value="P:L-methionine salvage from methylthioadenosine"/>
    <property type="evidence" value="ECO:0007669"/>
    <property type="project" value="UniProtKB-UniRule"/>
</dbReference>
<dbReference type="PROSITE" id="PS01240">
    <property type="entry name" value="PNP_MTAP_2"/>
    <property type="match status" value="1"/>
</dbReference>
<gene>
    <name evidence="3" type="primary">mtnP</name>
    <name evidence="5" type="ORF">BJ963_002488</name>
</gene>
<dbReference type="SUPFAM" id="SSF53167">
    <property type="entry name" value="Purine and uridine phosphorylases"/>
    <property type="match status" value="1"/>
</dbReference>
<feature type="binding site" evidence="3">
    <location>
        <begin position="210"/>
        <end position="212"/>
    </location>
    <ligand>
        <name>substrate</name>
    </ligand>
</feature>
<comment type="caution">
    <text evidence="5">The sequence shown here is derived from an EMBL/GenBank/DDBJ whole genome shotgun (WGS) entry which is preliminary data.</text>
</comment>
<evidence type="ECO:0000256" key="2">
    <source>
        <dbReference type="ARBA" id="ARBA00022679"/>
    </source>
</evidence>
<feature type="binding site" evidence="3">
    <location>
        <begin position="88"/>
        <end position="89"/>
    </location>
    <ligand>
        <name>phosphate</name>
        <dbReference type="ChEBI" id="CHEBI:43474"/>
    </ligand>
</feature>
<dbReference type="InterPro" id="IPR010044">
    <property type="entry name" value="MTAP"/>
</dbReference>
<keyword evidence="3" id="KW-0660">Purine salvage</keyword>
<dbReference type="EMBL" id="JACCBJ010000001">
    <property type="protein sequence ID" value="NYD74969.1"/>
    <property type="molecule type" value="Genomic_DNA"/>
</dbReference>
<protein>
    <recommendedName>
        <fullName evidence="3">S-methyl-5'-thioadenosine phosphorylase</fullName>
        <ecNumber evidence="3">2.4.2.28</ecNumber>
    </recommendedName>
    <alternativeName>
        <fullName evidence="3">5'-methylthioadenosine phosphorylase</fullName>
        <shortName evidence="3">MTA phosphorylase</shortName>
        <shortName evidence="3">MTAP</shortName>
    </alternativeName>
</protein>
<dbReference type="GO" id="GO:0017061">
    <property type="term" value="F:S-methyl-5-thioadenosine phosphorylase activity"/>
    <property type="evidence" value="ECO:0007669"/>
    <property type="project" value="UniProtKB-UniRule"/>
</dbReference>
<dbReference type="Gene3D" id="3.40.50.1580">
    <property type="entry name" value="Nucleoside phosphorylase domain"/>
    <property type="match status" value="1"/>
</dbReference>
<comment type="subunit">
    <text evidence="3">Homohexamer. Dimer of a homotrimer.</text>
</comment>
<sequence>MTGAEIAVIGGSGLYRLFDDGADIETVTVDTPYGPPSGPIRIGTAAGRRVAFLARHGEDHALAPHRIPYRANIWALAALGVRAVITSSAVGGLSERARPGLFVVPDQLIDRTSGRPDTYFDEGDVQHLAAADPFDPVLRNAATRALAGLGEEVVSEGTTVVIQGPRFSTRAESAWYRSVGADIVNMTQYPEAVLAAELGLGLVTLCFVTDTDAGTAAGDTADAADAALVLERMAQAGPRIRAAIAATVTAVPTGYRPRTLIPADAVRRVLDAPVSAGGAG</sequence>
<keyword evidence="2 3" id="KW-0808">Transferase</keyword>
<proteinExistence type="inferred from homology"/>
<dbReference type="AlphaFoldDB" id="A0A852T0K1"/>
<dbReference type="HAMAP" id="MF_01963">
    <property type="entry name" value="MTAP"/>
    <property type="match status" value="1"/>
</dbReference>
<dbReference type="Pfam" id="PF01048">
    <property type="entry name" value="PNP_UDP_1"/>
    <property type="match status" value="1"/>
</dbReference>
<dbReference type="CDD" id="cd09010">
    <property type="entry name" value="MTAP_SsMTAPII_like_MTIP"/>
    <property type="match status" value="1"/>
</dbReference>
<dbReference type="Proteomes" id="UP000589620">
    <property type="component" value="Unassembled WGS sequence"/>
</dbReference>
<keyword evidence="1 3" id="KW-0328">Glycosyltransferase</keyword>
<dbReference type="NCBIfam" id="NF005876">
    <property type="entry name" value="PRK07823.1"/>
    <property type="match status" value="1"/>
</dbReference>
<dbReference type="GO" id="GO:0005829">
    <property type="term" value="C:cytosol"/>
    <property type="evidence" value="ECO:0007669"/>
    <property type="project" value="TreeGrafter"/>
</dbReference>
<feature type="binding site" evidence="3">
    <location>
        <begin position="55"/>
        <end position="56"/>
    </location>
    <ligand>
        <name>phosphate</name>
        <dbReference type="ChEBI" id="CHEBI:43474"/>
    </ligand>
</feature>
<accession>A0A852T0K1</accession>
<comment type="similarity">
    <text evidence="3">Belongs to the PNP/MTAP phosphorylase family. MTAP subfamily.</text>
</comment>
<dbReference type="EC" id="2.4.2.28" evidence="3"/>
<evidence type="ECO:0000313" key="5">
    <source>
        <dbReference type="EMBL" id="NYD74969.1"/>
    </source>
</evidence>
<evidence type="ECO:0000259" key="4">
    <source>
        <dbReference type="Pfam" id="PF01048"/>
    </source>
</evidence>
<feature type="binding site" evidence="3">
    <location>
        <position position="186"/>
    </location>
    <ligand>
        <name>substrate</name>
    </ligand>
</feature>
<reference evidence="5 6" key="1">
    <citation type="submission" date="2020-07" db="EMBL/GenBank/DDBJ databases">
        <title>Sequencing the genomes of 1000 actinobacteria strains.</title>
        <authorList>
            <person name="Klenk H.-P."/>
        </authorList>
    </citation>
    <scope>NUCLEOTIDE SEQUENCE [LARGE SCALE GENOMIC DNA]</scope>
    <source>
        <strain evidence="5 6">DSM 23871</strain>
    </source>
</reference>
<dbReference type="PANTHER" id="PTHR42679:SF2">
    <property type="entry name" value="S-METHYL-5'-THIOADENOSINE PHOSPHORYLASE"/>
    <property type="match status" value="1"/>
</dbReference>
<feature type="domain" description="Nucleoside phosphorylase" evidence="4">
    <location>
        <begin position="5"/>
        <end position="246"/>
    </location>
</feature>
<comment type="pathway">
    <text evidence="3">Amino-acid biosynthesis; L-methionine biosynthesis via salvage pathway; S-methyl-5-thio-alpha-D-ribose 1-phosphate from S-methyl-5'-thioadenosine (phosphorylase route): step 1/1.</text>
</comment>
<feature type="binding site" evidence="3">
    <location>
        <position position="12"/>
    </location>
    <ligand>
        <name>phosphate</name>
        <dbReference type="ChEBI" id="CHEBI:43474"/>
    </ligand>
</feature>
<dbReference type="PANTHER" id="PTHR42679">
    <property type="entry name" value="S-METHYL-5'-THIOADENOSINE PHOSPHORYLASE"/>
    <property type="match status" value="1"/>
</dbReference>
<dbReference type="InterPro" id="IPR035994">
    <property type="entry name" value="Nucleoside_phosphorylase_sf"/>
</dbReference>
<feature type="binding site" evidence="3">
    <location>
        <position position="187"/>
    </location>
    <ligand>
        <name>phosphate</name>
        <dbReference type="ChEBI" id="CHEBI:43474"/>
    </ligand>
</feature>
<evidence type="ECO:0000313" key="6">
    <source>
        <dbReference type="Proteomes" id="UP000589620"/>
    </source>
</evidence>
<keyword evidence="6" id="KW-1185">Reference proteome</keyword>
<feature type="site" description="Important for substrate specificity" evidence="3">
    <location>
        <position position="226"/>
    </location>
</feature>
<dbReference type="GO" id="GO:0006166">
    <property type="term" value="P:purine ribonucleoside salvage"/>
    <property type="evidence" value="ECO:0007669"/>
    <property type="project" value="UniProtKB-KW"/>
</dbReference>
<evidence type="ECO:0000256" key="3">
    <source>
        <dbReference type="HAMAP-Rule" id="MF_01963"/>
    </source>
</evidence>
<feature type="site" description="Important for substrate specificity" evidence="3">
    <location>
        <position position="168"/>
    </location>
</feature>
<comment type="catalytic activity">
    <reaction evidence="3">
        <text>S-methyl-5'-thioadenosine + phosphate = 5-(methylsulfanyl)-alpha-D-ribose 1-phosphate + adenine</text>
        <dbReference type="Rhea" id="RHEA:11852"/>
        <dbReference type="ChEBI" id="CHEBI:16708"/>
        <dbReference type="ChEBI" id="CHEBI:17509"/>
        <dbReference type="ChEBI" id="CHEBI:43474"/>
        <dbReference type="ChEBI" id="CHEBI:58533"/>
        <dbReference type="EC" id="2.4.2.28"/>
    </reaction>
</comment>
<dbReference type="UniPathway" id="UPA00904">
    <property type="reaction ID" value="UER00873"/>
</dbReference>